<dbReference type="STRING" id="1586267.GCA_001418685_00937"/>
<evidence type="ECO:0000313" key="3">
    <source>
        <dbReference type="Proteomes" id="UP000182761"/>
    </source>
</evidence>
<sequence>MKKITIYIASLFFLSAAISCDNDFENINTNPNNSEKVPGYTTFRFGSRYLIDNTRDEWGSGRMVLPWIQYWCQVNYTEEDRYQYRDGANQNLWKDYYRAAENLKTSIELVEADPLTNVQFGAINNQIAIARIMLSYLFMQLTDTYGNVPYWSYGGQSNPDFQALQVEKYKTPKFASQINIYKDILKELREASEQLDPSEKVTTGDHMYEGNAVKWKKFANSLRLRLANRLKNVLPEALTDANDAISKGVFTSNDDNAIFAYGSTTSDANPMWRAYFVKNRTDFAVTNTFIDLLKGKIGNFPVDPRLYKFSSPKIASIDDVKNNTYKSSTNLNDYEGMPYGITSGMASEVFTSGTISFPSYDVLHVDRGEVLMEYAEVEFILSELNNWDDVHYQNGVIASLDKWGVSTQDQADFLNKLPSANEENVLTQKYIALYMQPHEAWAEYRRTGFPKTLLLPKHSHTLPAYNKNPAGTTYTFEPLVNDMYDLPTRIPYPSHLSTQNTKNYNEAVKNLGGPDNMKTKLIWDVN</sequence>
<dbReference type="OrthoDB" id="725917at2"/>
<proteinExistence type="predicted"/>
<dbReference type="AlphaFoldDB" id="A0A0X3APD8"/>
<dbReference type="InterPro" id="IPR011990">
    <property type="entry name" value="TPR-like_helical_dom_sf"/>
</dbReference>
<dbReference type="SUPFAM" id="SSF48452">
    <property type="entry name" value="TPR-like"/>
    <property type="match status" value="1"/>
</dbReference>
<feature type="chain" id="PRO_5007049773" evidence="1">
    <location>
        <begin position="20"/>
        <end position="526"/>
    </location>
</feature>
<dbReference type="PROSITE" id="PS51257">
    <property type="entry name" value="PROKAR_LIPOPROTEIN"/>
    <property type="match status" value="1"/>
</dbReference>
<evidence type="ECO:0000256" key="1">
    <source>
        <dbReference type="SAM" id="SignalP"/>
    </source>
</evidence>
<dbReference type="Pfam" id="PF12771">
    <property type="entry name" value="SusD-like_2"/>
    <property type="match status" value="1"/>
</dbReference>
<accession>A0A0X3APD8</accession>
<protein>
    <submittedName>
        <fullName evidence="2">Starch-binding associating with outer membrane</fullName>
    </submittedName>
</protein>
<evidence type="ECO:0000313" key="2">
    <source>
        <dbReference type="EMBL" id="CVK16093.1"/>
    </source>
</evidence>
<name>A0A0X3APD8_9FLAO</name>
<dbReference type="RefSeq" id="WP_055425306.1">
    <property type="nucleotide sequence ID" value="NZ_FCOR01000005.1"/>
</dbReference>
<keyword evidence="1" id="KW-0732">Signal</keyword>
<organism evidence="2 3">
    <name type="scientific">Apibacter mensalis</name>
    <dbReference type="NCBI Taxonomy" id="1586267"/>
    <lineage>
        <taxon>Bacteria</taxon>
        <taxon>Pseudomonadati</taxon>
        <taxon>Bacteroidota</taxon>
        <taxon>Flavobacteriia</taxon>
        <taxon>Flavobacteriales</taxon>
        <taxon>Weeksellaceae</taxon>
        <taxon>Apibacter</taxon>
    </lineage>
</organism>
<dbReference type="Gene3D" id="1.25.40.390">
    <property type="match status" value="1"/>
</dbReference>
<feature type="signal peptide" evidence="1">
    <location>
        <begin position="1"/>
        <end position="19"/>
    </location>
</feature>
<dbReference type="EMBL" id="FCOR01000005">
    <property type="protein sequence ID" value="CVK16093.1"/>
    <property type="molecule type" value="Genomic_DNA"/>
</dbReference>
<gene>
    <name evidence="2" type="ORF">Ga0061079_10552</name>
</gene>
<dbReference type="InterPro" id="IPR041662">
    <property type="entry name" value="SusD-like_2"/>
</dbReference>
<dbReference type="Proteomes" id="UP000182761">
    <property type="component" value="Unassembled WGS sequence"/>
</dbReference>
<keyword evidence="3" id="KW-1185">Reference proteome</keyword>
<reference evidence="2 3" key="1">
    <citation type="submission" date="2016-01" db="EMBL/GenBank/DDBJ databases">
        <authorList>
            <person name="McClelland M."/>
            <person name="Jain A."/>
            <person name="Saraogi P."/>
            <person name="Mendelson R."/>
            <person name="Westerman R."/>
            <person name="SanMiguel P."/>
            <person name="Csonka L."/>
        </authorList>
    </citation>
    <scope>NUCLEOTIDE SEQUENCE [LARGE SCALE GENOMIC DNA]</scope>
    <source>
        <strain evidence="2 3">R-53146</strain>
    </source>
</reference>